<dbReference type="EMBL" id="BAAADA010000159">
    <property type="protein sequence ID" value="GAA0490285.1"/>
    <property type="molecule type" value="Genomic_DNA"/>
</dbReference>
<proteinExistence type="predicted"/>
<comment type="caution">
    <text evidence="1">The sequence shown here is derived from an EMBL/GenBank/DDBJ whole genome shotgun (WGS) entry which is preliminary data.</text>
</comment>
<dbReference type="InterPro" id="IPR011664">
    <property type="entry name" value="Abi_system_AbiD/AbiF-like"/>
</dbReference>
<dbReference type="Proteomes" id="UP001410648">
    <property type="component" value="Unassembled WGS sequence"/>
</dbReference>
<evidence type="ECO:0000313" key="2">
    <source>
        <dbReference type="Proteomes" id="UP001410648"/>
    </source>
</evidence>
<gene>
    <name evidence="1" type="ORF">GCM10008936_17620</name>
</gene>
<evidence type="ECO:0000313" key="1">
    <source>
        <dbReference type="EMBL" id="GAA0490285.1"/>
    </source>
</evidence>
<accession>A0ABP3L266</accession>
<reference evidence="2" key="1">
    <citation type="journal article" date="2019" name="Int. J. Syst. Evol. Microbiol.">
        <title>The Global Catalogue of Microorganisms (GCM) 10K type strain sequencing project: providing services to taxonomists for standard genome sequencing and annotation.</title>
        <authorList>
            <consortium name="The Broad Institute Genomics Platform"/>
            <consortium name="The Broad Institute Genome Sequencing Center for Infectious Disease"/>
            <person name="Wu L."/>
            <person name="Ma J."/>
        </authorList>
    </citation>
    <scope>NUCLEOTIDE SEQUENCE [LARGE SCALE GENOMIC DNA]</scope>
    <source>
        <strain evidence="2">JCM 14232</strain>
    </source>
</reference>
<organism evidence="1 2">
    <name type="scientific">Alkalibacterium indicireducens</name>
    <dbReference type="NCBI Taxonomy" id="398758"/>
    <lineage>
        <taxon>Bacteria</taxon>
        <taxon>Bacillati</taxon>
        <taxon>Bacillota</taxon>
        <taxon>Bacilli</taxon>
        <taxon>Lactobacillales</taxon>
        <taxon>Carnobacteriaceae</taxon>
        <taxon>Alkalibacterium</taxon>
    </lineage>
</organism>
<keyword evidence="2" id="KW-1185">Reference proteome</keyword>
<sequence>MGEKPFKTIKEQINILKDRGLIFLSEEHAESELLRYGYYEIINGYKDSFLEEASLSANERYIDGTTFEQIFALFQFDKNLQHSIFKATIEFERIIKTAISYVISEKYGSNQRNYLIRENYKNGRRSYYQGKSEYEIDQLFRKFNVIPKEVSPF</sequence>
<name>A0ABP3L266_9LACT</name>
<dbReference type="Pfam" id="PF07751">
    <property type="entry name" value="Abi_2"/>
    <property type="match status" value="1"/>
</dbReference>
<dbReference type="RefSeq" id="WP_346025140.1">
    <property type="nucleotide sequence ID" value="NZ_BAAADA010000159.1"/>
</dbReference>
<evidence type="ECO:0008006" key="3">
    <source>
        <dbReference type="Google" id="ProtNLM"/>
    </source>
</evidence>
<protein>
    <recommendedName>
        <fullName evidence="3">Abi-like protein</fullName>
    </recommendedName>
</protein>